<organism evidence="1 2">
    <name type="scientific">Cirrhinus mrigala</name>
    <name type="common">Mrigala</name>
    <dbReference type="NCBI Taxonomy" id="683832"/>
    <lineage>
        <taxon>Eukaryota</taxon>
        <taxon>Metazoa</taxon>
        <taxon>Chordata</taxon>
        <taxon>Craniata</taxon>
        <taxon>Vertebrata</taxon>
        <taxon>Euteleostomi</taxon>
        <taxon>Actinopterygii</taxon>
        <taxon>Neopterygii</taxon>
        <taxon>Teleostei</taxon>
        <taxon>Ostariophysi</taxon>
        <taxon>Cypriniformes</taxon>
        <taxon>Cyprinidae</taxon>
        <taxon>Labeoninae</taxon>
        <taxon>Labeonini</taxon>
        <taxon>Cirrhinus</taxon>
    </lineage>
</organism>
<keyword evidence="2" id="KW-1185">Reference proteome</keyword>
<sequence length="54" mass="6172">DFPLLRLDDVVDDQSNIVGFSMLNNSHPFYLEFIRSLNLSWREGCDLSPYPGPA</sequence>
<comment type="caution">
    <text evidence="1">The sequence shown here is derived from an EMBL/GenBank/DDBJ whole genome shotgun (WGS) entry which is preliminary data.</text>
</comment>
<feature type="non-terminal residue" evidence="1">
    <location>
        <position position="1"/>
    </location>
</feature>
<dbReference type="AlphaFoldDB" id="A0ABD0P292"/>
<evidence type="ECO:0000313" key="1">
    <source>
        <dbReference type="EMBL" id="KAL0166968.1"/>
    </source>
</evidence>
<feature type="non-terminal residue" evidence="1">
    <location>
        <position position="54"/>
    </location>
</feature>
<dbReference type="EMBL" id="JAMKFB020000019">
    <property type="protein sequence ID" value="KAL0166968.1"/>
    <property type="molecule type" value="Genomic_DNA"/>
</dbReference>
<name>A0ABD0P292_CIRMR</name>
<protein>
    <submittedName>
        <fullName evidence="1">Uncharacterized protein</fullName>
    </submittedName>
</protein>
<accession>A0ABD0P292</accession>
<evidence type="ECO:0000313" key="2">
    <source>
        <dbReference type="Proteomes" id="UP001529510"/>
    </source>
</evidence>
<dbReference type="Proteomes" id="UP001529510">
    <property type="component" value="Unassembled WGS sequence"/>
</dbReference>
<gene>
    <name evidence="1" type="ORF">M9458_038812</name>
</gene>
<reference evidence="1 2" key="1">
    <citation type="submission" date="2024-05" db="EMBL/GenBank/DDBJ databases">
        <title>Genome sequencing and assembly of Indian major carp, Cirrhinus mrigala (Hamilton, 1822).</title>
        <authorList>
            <person name="Mohindra V."/>
            <person name="Chowdhury L.M."/>
            <person name="Lal K."/>
            <person name="Jena J.K."/>
        </authorList>
    </citation>
    <scope>NUCLEOTIDE SEQUENCE [LARGE SCALE GENOMIC DNA]</scope>
    <source>
        <strain evidence="1">CM1030</strain>
        <tissue evidence="1">Blood</tissue>
    </source>
</reference>
<proteinExistence type="predicted"/>